<comment type="subunit">
    <text evidence="2">Homodimer.</text>
</comment>
<dbReference type="EMBL" id="SUMF01000005">
    <property type="protein sequence ID" value="TJZ74788.1"/>
    <property type="molecule type" value="Genomic_DNA"/>
</dbReference>
<comment type="similarity">
    <text evidence="1 2">Belongs to the calycin superfamily. Lipocalin family.</text>
</comment>
<evidence type="ECO:0000256" key="2">
    <source>
        <dbReference type="PIRNR" id="PIRNR036893"/>
    </source>
</evidence>
<evidence type="ECO:0000313" key="4">
    <source>
        <dbReference type="EMBL" id="TJZ74788.1"/>
    </source>
</evidence>
<keyword evidence="5" id="KW-1185">Reference proteome</keyword>
<feature type="signal peptide" evidence="2">
    <location>
        <begin position="1"/>
        <end position="20"/>
    </location>
</feature>
<evidence type="ECO:0000256" key="1">
    <source>
        <dbReference type="ARBA" id="ARBA00006889"/>
    </source>
</evidence>
<keyword evidence="2" id="KW-0446">Lipid-binding</keyword>
<dbReference type="Proteomes" id="UP000310016">
    <property type="component" value="Unassembled WGS sequence"/>
</dbReference>
<dbReference type="InterPro" id="IPR002446">
    <property type="entry name" value="Lipocalin_bac"/>
</dbReference>
<dbReference type="PRINTS" id="PR01171">
    <property type="entry name" value="BCTLIPOCALIN"/>
</dbReference>
<feature type="chain" id="PRO_5021060806" description="Outer membrane lipoprotein Blc" evidence="2">
    <location>
        <begin position="21"/>
        <end position="175"/>
    </location>
</feature>
<sequence length="175" mass="19483">MRRLALFTALLLSLPCFAQAADAIAPVQSVAQVELPRYLGRWYEIARYPMYFQRQCVGDVTALYAMRQDGRISVTNRCRTADGKLDVADGVATAVSGSGNAQLKVSFFWPFKADYWVIGLDPQYRWAVVGNPSRKNLWVLARTPRLPEELLAAALASAQAQGFDLKPLQYTPQTP</sequence>
<keyword evidence="2" id="KW-0732">Signal</keyword>
<dbReference type="Gene3D" id="2.40.128.20">
    <property type="match status" value="1"/>
</dbReference>
<dbReference type="PIRSF" id="PIRSF036893">
    <property type="entry name" value="Lipocalin_ApoD"/>
    <property type="match status" value="1"/>
</dbReference>
<evidence type="ECO:0000259" key="3">
    <source>
        <dbReference type="Pfam" id="PF08212"/>
    </source>
</evidence>
<dbReference type="OrthoDB" id="9793905at2"/>
<accession>A0A4V5MR23</accession>
<comment type="subcellular location">
    <subcellularLocation>
        <location evidence="2">Cell outer membrane</location>
    </subcellularLocation>
</comment>
<dbReference type="InterPro" id="IPR022271">
    <property type="entry name" value="Lipocalin_ApoD"/>
</dbReference>
<protein>
    <recommendedName>
        <fullName evidence="2">Outer membrane lipoprotein Blc</fullName>
    </recommendedName>
</protein>
<keyword evidence="2" id="KW-0449">Lipoprotein</keyword>
<keyword evidence="2" id="KW-0998">Cell outer membrane</keyword>
<dbReference type="PANTHER" id="PTHR10612">
    <property type="entry name" value="APOLIPOPROTEIN D"/>
    <property type="match status" value="1"/>
</dbReference>
<dbReference type="Pfam" id="PF08212">
    <property type="entry name" value="Lipocalin_2"/>
    <property type="match status" value="1"/>
</dbReference>
<name>A0A4V5MR23_9NEIS</name>
<dbReference type="InterPro" id="IPR000566">
    <property type="entry name" value="Lipocln_cytosolic_FA-bd_dom"/>
</dbReference>
<evidence type="ECO:0000313" key="5">
    <source>
        <dbReference type="Proteomes" id="UP000310016"/>
    </source>
</evidence>
<dbReference type="RefSeq" id="WP_136772643.1">
    <property type="nucleotide sequence ID" value="NZ_CP156074.1"/>
</dbReference>
<dbReference type="SUPFAM" id="SSF50814">
    <property type="entry name" value="Lipocalins"/>
    <property type="match status" value="1"/>
</dbReference>
<dbReference type="InterPro" id="IPR047202">
    <property type="entry name" value="Lipocalin_Blc-like_dom"/>
</dbReference>
<dbReference type="PANTHER" id="PTHR10612:SF34">
    <property type="entry name" value="APOLIPOPROTEIN D"/>
    <property type="match status" value="1"/>
</dbReference>
<comment type="function">
    <text evidence="2">Involved in the storage or transport of lipids necessary for membrane maintenance under stressful conditions. Displays a binding preference for lysophospholipids.</text>
</comment>
<dbReference type="AlphaFoldDB" id="A0A4V5MR23"/>
<dbReference type="CDD" id="cd19438">
    <property type="entry name" value="lipocalin_Blc-like"/>
    <property type="match status" value="1"/>
</dbReference>
<organism evidence="4 5">
    <name type="scientific">Chitiniphilus eburneus</name>
    <dbReference type="NCBI Taxonomy" id="2571148"/>
    <lineage>
        <taxon>Bacteria</taxon>
        <taxon>Pseudomonadati</taxon>
        <taxon>Pseudomonadota</taxon>
        <taxon>Betaproteobacteria</taxon>
        <taxon>Neisseriales</taxon>
        <taxon>Chitinibacteraceae</taxon>
        <taxon>Chitiniphilus</taxon>
    </lineage>
</organism>
<reference evidence="4 5" key="1">
    <citation type="submission" date="2019-04" db="EMBL/GenBank/DDBJ databases">
        <title>Chitiniphilus eburnea sp. nov., a novel chitinolytic bacterium isolated from aquaculture sludge.</title>
        <authorList>
            <person name="Sheng M."/>
        </authorList>
    </citation>
    <scope>NUCLEOTIDE SEQUENCE [LARGE SCALE GENOMIC DNA]</scope>
    <source>
        <strain evidence="4 5">HX-2-15</strain>
    </source>
</reference>
<dbReference type="InterPro" id="IPR012674">
    <property type="entry name" value="Calycin"/>
</dbReference>
<dbReference type="GO" id="GO:0006950">
    <property type="term" value="P:response to stress"/>
    <property type="evidence" value="ECO:0007669"/>
    <property type="project" value="UniProtKB-ARBA"/>
</dbReference>
<feature type="domain" description="Lipocalin/cytosolic fatty-acid binding" evidence="3">
    <location>
        <begin position="33"/>
        <end position="173"/>
    </location>
</feature>
<gene>
    <name evidence="4" type="ORF">FAZ21_07390</name>
</gene>
<keyword evidence="2" id="KW-0472">Membrane</keyword>
<dbReference type="GO" id="GO:0008289">
    <property type="term" value="F:lipid binding"/>
    <property type="evidence" value="ECO:0007669"/>
    <property type="project" value="UniProtKB-UniRule"/>
</dbReference>
<dbReference type="GO" id="GO:0009279">
    <property type="term" value="C:cell outer membrane"/>
    <property type="evidence" value="ECO:0007669"/>
    <property type="project" value="UniProtKB-SubCell"/>
</dbReference>
<comment type="caution">
    <text evidence="4">The sequence shown here is derived from an EMBL/GenBank/DDBJ whole genome shotgun (WGS) entry which is preliminary data.</text>
</comment>
<proteinExistence type="inferred from homology"/>